<comment type="caution">
    <text evidence="1">The sequence shown here is derived from an EMBL/GenBank/DDBJ whole genome shotgun (WGS) entry which is preliminary data.</text>
</comment>
<protein>
    <submittedName>
        <fullName evidence="1">DUF2695 domain-containing protein</fullName>
    </submittedName>
</protein>
<dbReference type="Pfam" id="PF10905">
    <property type="entry name" value="DUF2695"/>
    <property type="match status" value="1"/>
</dbReference>
<reference evidence="1 2" key="1">
    <citation type="journal article" date="2017" name="ISME J.">
        <title>Energy and carbon metabolisms in a deep terrestrial subsurface fluid microbial community.</title>
        <authorList>
            <person name="Momper L."/>
            <person name="Jungbluth S.P."/>
            <person name="Lee M.D."/>
            <person name="Amend J.P."/>
        </authorList>
    </citation>
    <scope>NUCLEOTIDE SEQUENCE [LARGE SCALE GENOMIC DNA]</scope>
    <source>
        <strain evidence="1">SURF_17</strain>
    </source>
</reference>
<evidence type="ECO:0000313" key="2">
    <source>
        <dbReference type="Proteomes" id="UP000285961"/>
    </source>
</evidence>
<dbReference type="EMBL" id="QZKI01000018">
    <property type="protein sequence ID" value="RJP74221.1"/>
    <property type="molecule type" value="Genomic_DNA"/>
</dbReference>
<sequence length="86" mass="9858">MDRATFDALCAYLRQFITFSAGQRVGRLLPQSFESHGCDHTLSKTTEWLKSQGRNVEADRAWLREYGGECDCKVITSVMIRLDQEI</sequence>
<proteinExistence type="predicted"/>
<organism evidence="1 2">
    <name type="scientific">Candidatus Abyssobacteria bacterium SURF_17</name>
    <dbReference type="NCBI Taxonomy" id="2093361"/>
    <lineage>
        <taxon>Bacteria</taxon>
        <taxon>Pseudomonadati</taxon>
        <taxon>Candidatus Hydrogenedentota</taxon>
        <taxon>Candidatus Abyssobacteria</taxon>
    </lineage>
</organism>
<accession>A0A419F736</accession>
<dbReference type="AlphaFoldDB" id="A0A419F736"/>
<evidence type="ECO:0000313" key="1">
    <source>
        <dbReference type="EMBL" id="RJP74221.1"/>
    </source>
</evidence>
<gene>
    <name evidence="1" type="ORF">C4532_03000</name>
</gene>
<dbReference type="InterPro" id="IPR024248">
    <property type="entry name" value="DUF2695"/>
</dbReference>
<dbReference type="Proteomes" id="UP000285961">
    <property type="component" value="Unassembled WGS sequence"/>
</dbReference>
<name>A0A419F736_9BACT</name>